<evidence type="ECO:0000256" key="3">
    <source>
        <dbReference type="ARBA" id="ARBA00005708"/>
    </source>
</evidence>
<sequence>MMKVEDARILIRDLQFSATVGVLAHERREKQKLSCSVEIEFQFSEGKDPSRTDKIHDTVDYSDIIEDILQAGIGESPFLLERLTRLIAERIARRHSGIRSISVFLKKIPPPVNGVFADTIGVSLTYIPENHS</sequence>
<proteinExistence type="inferred from homology"/>
<keyword evidence="6" id="KW-0456">Lyase</keyword>
<dbReference type="PANTHER" id="PTHR42844:SF1">
    <property type="entry name" value="DIHYDRONEOPTERIN ALDOLASE 1-RELATED"/>
    <property type="match status" value="1"/>
</dbReference>
<dbReference type="EC" id="4.1.2.25" evidence="4"/>
<dbReference type="InterPro" id="IPR006157">
    <property type="entry name" value="FolB_dom"/>
</dbReference>
<comment type="caution">
    <text evidence="9">The sequence shown here is derived from an EMBL/GenBank/DDBJ whole genome shotgun (WGS) entry which is preliminary data.</text>
</comment>
<dbReference type="Gene3D" id="3.30.1130.10">
    <property type="match status" value="1"/>
</dbReference>
<comment type="pathway">
    <text evidence="2">Cofactor biosynthesis; tetrahydrofolate biosynthesis; 2-amino-4-hydroxy-6-hydroxymethyl-7,8-dihydropteridine diphosphate from 7,8-dihydroneopterin triphosphate: step 3/4.</text>
</comment>
<dbReference type="NCBIfam" id="TIGR00526">
    <property type="entry name" value="folB_dom"/>
    <property type="match status" value="1"/>
</dbReference>
<dbReference type="EMBL" id="JPGK01000002">
    <property type="protein sequence ID" value="KGA94684.1"/>
    <property type="molecule type" value="Genomic_DNA"/>
</dbReference>
<evidence type="ECO:0000256" key="6">
    <source>
        <dbReference type="ARBA" id="ARBA00023239"/>
    </source>
</evidence>
<evidence type="ECO:0000256" key="4">
    <source>
        <dbReference type="ARBA" id="ARBA00013043"/>
    </source>
</evidence>
<dbReference type="InterPro" id="IPR043133">
    <property type="entry name" value="GTP-CH-I_C/QueF"/>
</dbReference>
<evidence type="ECO:0000313" key="10">
    <source>
        <dbReference type="Proteomes" id="UP000029452"/>
    </source>
</evidence>
<evidence type="ECO:0000256" key="5">
    <source>
        <dbReference type="ARBA" id="ARBA00022909"/>
    </source>
</evidence>
<dbReference type="Pfam" id="PF02152">
    <property type="entry name" value="FolB"/>
    <property type="match status" value="1"/>
</dbReference>
<dbReference type="OrthoDB" id="9810587at2"/>
<reference evidence="9 10" key="1">
    <citation type="submission" date="2014-06" db="EMBL/GenBank/DDBJ databases">
        <title>Draft genome sequence of iron oxidizing acidophile Leptospirillum ferriphilum DSM14647.</title>
        <authorList>
            <person name="Cardenas J.P."/>
            <person name="Lazcano M."/>
            <person name="Ossandon F.J."/>
            <person name="Corbett M."/>
            <person name="Holmes D.S."/>
            <person name="Watkin E."/>
        </authorList>
    </citation>
    <scope>NUCLEOTIDE SEQUENCE [LARGE SCALE GENOMIC DNA]</scope>
    <source>
        <strain evidence="9 10">DSM 14647</strain>
    </source>
</reference>
<comment type="catalytic activity">
    <reaction evidence="1">
        <text>7,8-dihydroneopterin = 6-hydroxymethyl-7,8-dihydropterin + glycolaldehyde</text>
        <dbReference type="Rhea" id="RHEA:10540"/>
        <dbReference type="ChEBI" id="CHEBI:17001"/>
        <dbReference type="ChEBI" id="CHEBI:17071"/>
        <dbReference type="ChEBI" id="CHEBI:44841"/>
        <dbReference type="EC" id="4.1.2.25"/>
    </reaction>
</comment>
<dbReference type="Proteomes" id="UP000029452">
    <property type="component" value="Unassembled WGS sequence"/>
</dbReference>
<dbReference type="SMART" id="SM00905">
    <property type="entry name" value="FolB"/>
    <property type="match status" value="1"/>
</dbReference>
<organism evidence="9 10">
    <name type="scientific">Leptospirillum ferriphilum</name>
    <dbReference type="NCBI Taxonomy" id="178606"/>
    <lineage>
        <taxon>Bacteria</taxon>
        <taxon>Pseudomonadati</taxon>
        <taxon>Nitrospirota</taxon>
        <taxon>Nitrospiria</taxon>
        <taxon>Nitrospirales</taxon>
        <taxon>Nitrospiraceae</taxon>
        <taxon>Leptospirillum</taxon>
    </lineage>
</organism>
<evidence type="ECO:0000256" key="1">
    <source>
        <dbReference type="ARBA" id="ARBA00001353"/>
    </source>
</evidence>
<dbReference type="GO" id="GO:0005737">
    <property type="term" value="C:cytoplasm"/>
    <property type="evidence" value="ECO:0007669"/>
    <property type="project" value="TreeGrafter"/>
</dbReference>
<evidence type="ECO:0000313" key="9">
    <source>
        <dbReference type="EMBL" id="KGA94684.1"/>
    </source>
</evidence>
<dbReference type="GO" id="GO:0004150">
    <property type="term" value="F:dihydroneopterin aldolase activity"/>
    <property type="evidence" value="ECO:0007669"/>
    <property type="project" value="UniProtKB-EC"/>
</dbReference>
<dbReference type="InterPro" id="IPR006156">
    <property type="entry name" value="Dihydroneopterin_aldolase"/>
</dbReference>
<comment type="similarity">
    <text evidence="3">Belongs to the DHNA family.</text>
</comment>
<feature type="domain" description="Dihydroneopterin aldolase/epimerase" evidence="8">
    <location>
        <begin position="9"/>
        <end position="126"/>
    </location>
</feature>
<evidence type="ECO:0000259" key="8">
    <source>
        <dbReference type="SMART" id="SM00905"/>
    </source>
</evidence>
<evidence type="ECO:0000256" key="7">
    <source>
        <dbReference type="ARBA" id="ARBA00032903"/>
    </source>
</evidence>
<evidence type="ECO:0000256" key="2">
    <source>
        <dbReference type="ARBA" id="ARBA00005013"/>
    </source>
</evidence>
<name>A0A094X828_9BACT</name>
<dbReference type="GO" id="GO:0046656">
    <property type="term" value="P:folic acid biosynthetic process"/>
    <property type="evidence" value="ECO:0007669"/>
    <property type="project" value="UniProtKB-KW"/>
</dbReference>
<dbReference type="AlphaFoldDB" id="A0A094X828"/>
<keyword evidence="5" id="KW-0289">Folate biosynthesis</keyword>
<dbReference type="PATRIC" id="fig|178606.4.peg.650"/>
<protein>
    <recommendedName>
        <fullName evidence="4">dihydroneopterin aldolase</fullName>
        <ecNumber evidence="4">4.1.2.25</ecNumber>
    </recommendedName>
    <alternativeName>
        <fullName evidence="7">7,8-dihydroneopterin aldolase</fullName>
    </alternativeName>
</protein>
<dbReference type="SUPFAM" id="SSF55620">
    <property type="entry name" value="Tetrahydrobiopterin biosynthesis enzymes-like"/>
    <property type="match status" value="1"/>
</dbReference>
<gene>
    <name evidence="9" type="ORF">LptCag_2114</name>
</gene>
<dbReference type="PANTHER" id="PTHR42844">
    <property type="entry name" value="DIHYDRONEOPTERIN ALDOLASE 1-RELATED"/>
    <property type="match status" value="1"/>
</dbReference>
<accession>A0A094X828</accession>